<keyword evidence="3" id="KW-1185">Reference proteome</keyword>
<feature type="region of interest" description="Disordered" evidence="1">
    <location>
        <begin position="31"/>
        <end position="168"/>
    </location>
</feature>
<evidence type="ECO:0000256" key="1">
    <source>
        <dbReference type="SAM" id="MobiDB-lite"/>
    </source>
</evidence>
<comment type="caution">
    <text evidence="2">The sequence shown here is derived from an EMBL/GenBank/DDBJ whole genome shotgun (WGS) entry which is preliminary data.</text>
</comment>
<reference evidence="2 3" key="1">
    <citation type="submission" date="2024-09" db="EMBL/GenBank/DDBJ databases">
        <title>Chromosome-scale assembly of Riccia sorocarpa.</title>
        <authorList>
            <person name="Paukszto L."/>
        </authorList>
    </citation>
    <scope>NUCLEOTIDE SEQUENCE [LARGE SCALE GENOMIC DNA]</scope>
    <source>
        <strain evidence="2">LP-2024</strain>
        <tissue evidence="2">Aerial parts of the thallus</tissue>
    </source>
</reference>
<protein>
    <submittedName>
        <fullName evidence="2">Uncharacterized protein</fullName>
    </submittedName>
</protein>
<evidence type="ECO:0000313" key="3">
    <source>
        <dbReference type="Proteomes" id="UP001633002"/>
    </source>
</evidence>
<gene>
    <name evidence="2" type="ORF">R1sor_000300</name>
</gene>
<dbReference type="EMBL" id="JBJQOH010000006">
    <property type="protein sequence ID" value="KAL3682278.1"/>
    <property type="molecule type" value="Genomic_DNA"/>
</dbReference>
<feature type="compositionally biased region" description="Low complexity" evidence="1">
    <location>
        <begin position="88"/>
        <end position="104"/>
    </location>
</feature>
<dbReference type="Proteomes" id="UP001633002">
    <property type="component" value="Unassembled WGS sequence"/>
</dbReference>
<proteinExistence type="predicted"/>
<evidence type="ECO:0000313" key="2">
    <source>
        <dbReference type="EMBL" id="KAL3682278.1"/>
    </source>
</evidence>
<accession>A0ABD3GSR9</accession>
<name>A0ABD3GSR9_9MARC</name>
<sequence length="168" mass="17607">MHSVITSVNRSWLSTRTSTDPNEAIHQVLEEIPASSPIASRKEAEATEGTSTSDDPVAAEITPKSPAVVVNSTHAIQKPVRGSQLKKVTTPAVAAPSPPTTRSAAGKKKALQERRAKGNDPPLGSLPEAEAQAESNEGQTEPRRSLWLGEMASISAPKEDGGANLVLS</sequence>
<dbReference type="AlphaFoldDB" id="A0ABD3GSR9"/>
<organism evidence="2 3">
    <name type="scientific">Riccia sorocarpa</name>
    <dbReference type="NCBI Taxonomy" id="122646"/>
    <lineage>
        <taxon>Eukaryota</taxon>
        <taxon>Viridiplantae</taxon>
        <taxon>Streptophyta</taxon>
        <taxon>Embryophyta</taxon>
        <taxon>Marchantiophyta</taxon>
        <taxon>Marchantiopsida</taxon>
        <taxon>Marchantiidae</taxon>
        <taxon>Marchantiales</taxon>
        <taxon>Ricciaceae</taxon>
        <taxon>Riccia</taxon>
    </lineage>
</organism>